<feature type="transmembrane region" description="Helical" evidence="6">
    <location>
        <begin position="439"/>
        <end position="462"/>
    </location>
</feature>
<evidence type="ECO:0000256" key="6">
    <source>
        <dbReference type="SAM" id="Phobius"/>
    </source>
</evidence>
<comment type="subcellular location">
    <subcellularLocation>
        <location evidence="1">Membrane</location>
        <topology evidence="1">Multi-pass membrane protein</topology>
    </subcellularLocation>
</comment>
<dbReference type="SUPFAM" id="SSF103473">
    <property type="entry name" value="MFS general substrate transporter"/>
    <property type="match status" value="1"/>
</dbReference>
<evidence type="ECO:0000256" key="1">
    <source>
        <dbReference type="ARBA" id="ARBA00004141"/>
    </source>
</evidence>
<feature type="transmembrane region" description="Helical" evidence="6">
    <location>
        <begin position="370"/>
        <end position="390"/>
    </location>
</feature>
<feature type="compositionally biased region" description="Basic and acidic residues" evidence="5">
    <location>
        <begin position="860"/>
        <end position="876"/>
    </location>
</feature>
<feature type="transmembrane region" description="Helical" evidence="6">
    <location>
        <begin position="579"/>
        <end position="598"/>
    </location>
</feature>
<feature type="transmembrane region" description="Helical" evidence="6">
    <location>
        <begin position="339"/>
        <end position="358"/>
    </location>
</feature>
<proteinExistence type="predicted"/>
<reference evidence="7 8" key="1">
    <citation type="submission" date="2014-06" db="EMBL/GenBank/DDBJ databases">
        <authorList>
            <consortium name="DOE Joint Genome Institute"/>
            <person name="Kuo A."/>
            <person name="Kohler A."/>
            <person name="Nagy L.G."/>
            <person name="Floudas D."/>
            <person name="Copeland A."/>
            <person name="Barry K.W."/>
            <person name="Cichocki N."/>
            <person name="Veneault-Fourrey C."/>
            <person name="LaButti K."/>
            <person name="Lindquist E.A."/>
            <person name="Lipzen A."/>
            <person name="Lundell T."/>
            <person name="Morin E."/>
            <person name="Murat C."/>
            <person name="Sun H."/>
            <person name="Tunlid A."/>
            <person name="Henrissat B."/>
            <person name="Grigoriev I.V."/>
            <person name="Hibbett D.S."/>
            <person name="Martin F."/>
            <person name="Nordberg H.P."/>
            <person name="Cantor M.N."/>
            <person name="Hua S.X."/>
        </authorList>
    </citation>
    <scope>NUCLEOTIDE SEQUENCE [LARGE SCALE GENOMIC DNA]</scope>
    <source>
        <strain evidence="7 8">ATCC 200175</strain>
    </source>
</reference>
<dbReference type="GO" id="GO:0022857">
    <property type="term" value="F:transmembrane transporter activity"/>
    <property type="evidence" value="ECO:0007669"/>
    <property type="project" value="InterPro"/>
</dbReference>
<name>A0A0C9TX74_PAXIN</name>
<feature type="transmembrane region" description="Helical" evidence="6">
    <location>
        <begin position="402"/>
        <end position="427"/>
    </location>
</feature>
<feature type="region of interest" description="Disordered" evidence="5">
    <location>
        <begin position="212"/>
        <end position="240"/>
    </location>
</feature>
<feature type="transmembrane region" description="Helical" evidence="6">
    <location>
        <begin position="777"/>
        <end position="801"/>
    </location>
</feature>
<accession>A0A0C9TX74</accession>
<evidence type="ECO:0000313" key="8">
    <source>
        <dbReference type="Proteomes" id="UP000053647"/>
    </source>
</evidence>
<dbReference type="EMBL" id="KN819370">
    <property type="protein sequence ID" value="KIJ11946.1"/>
    <property type="molecule type" value="Genomic_DNA"/>
</dbReference>
<evidence type="ECO:0000256" key="2">
    <source>
        <dbReference type="ARBA" id="ARBA00022692"/>
    </source>
</evidence>
<feature type="transmembrane region" description="Helical" evidence="6">
    <location>
        <begin position="285"/>
        <end position="304"/>
    </location>
</feature>
<dbReference type="OrthoDB" id="3026777at2759"/>
<feature type="compositionally biased region" description="Basic and acidic residues" evidence="5">
    <location>
        <begin position="220"/>
        <end position="232"/>
    </location>
</feature>
<feature type="transmembrane region" description="Helical" evidence="6">
    <location>
        <begin position="254"/>
        <end position="273"/>
    </location>
</feature>
<dbReference type="InterPro" id="IPR036259">
    <property type="entry name" value="MFS_trans_sf"/>
</dbReference>
<evidence type="ECO:0000256" key="4">
    <source>
        <dbReference type="ARBA" id="ARBA00023136"/>
    </source>
</evidence>
<feature type="transmembrane region" description="Helical" evidence="6">
    <location>
        <begin position="807"/>
        <end position="830"/>
    </location>
</feature>
<dbReference type="Pfam" id="PF07690">
    <property type="entry name" value="MFS_1"/>
    <property type="match status" value="1"/>
</dbReference>
<evidence type="ECO:0000256" key="5">
    <source>
        <dbReference type="SAM" id="MobiDB-lite"/>
    </source>
</evidence>
<evidence type="ECO:0000256" key="3">
    <source>
        <dbReference type="ARBA" id="ARBA00022989"/>
    </source>
</evidence>
<keyword evidence="3 6" id="KW-1133">Transmembrane helix</keyword>
<organism evidence="7 8">
    <name type="scientific">Paxillus involutus ATCC 200175</name>
    <dbReference type="NCBI Taxonomy" id="664439"/>
    <lineage>
        <taxon>Eukaryota</taxon>
        <taxon>Fungi</taxon>
        <taxon>Dikarya</taxon>
        <taxon>Basidiomycota</taxon>
        <taxon>Agaricomycotina</taxon>
        <taxon>Agaricomycetes</taxon>
        <taxon>Agaricomycetidae</taxon>
        <taxon>Boletales</taxon>
        <taxon>Paxilineae</taxon>
        <taxon>Paxillaceae</taxon>
        <taxon>Paxillus</taxon>
    </lineage>
</organism>
<sequence>MPLDRTITEPIISTVTENTASSLSRSQPPVEPLPPPPEAILPTELDPLIGSPKVKKPFYRARPLCNSDMFPPYKVLSLFVRTITDPIISTVTENTASSLSRSQPPVEPLPPPPEAILPTELDPLIGSPKVKKPFYRARPLWLVPFALIVSITRGMTLASRVEVFTELSCRQLHDSYNHTAIASNGQGLYISVHHSLDPLAAGPNLTPLYFHSQSPPQSLKESEGDDVSKGDGPRVIPGKKCVSDPAVQAGAARLQAIMTTTMGALSALTTGWWGHFGERYGRTRILAISTLGLFITDLTFFLSLKESEGDDVSKGDGPRVIPGKKCVSDPAVQAGAARLQAIMTTTMGALSALTTGWWGHFGERYGRTRILAISTLGLFIADLTFFLVSTPHNPLAAYSHKLLILAPIVEGSLGGWSSLSGANTAYLADCTSPGSRSTIFARFSGVLFVGLALGPIIGAWLIRHPLSFLNVGQIDHPLQSVNSVFLVAILCSFLNLLLVLFVFPESLPPARRAANRKGKNRAVEGHEFVSSGKSEASWTVTRVLRGFLSPLGVFLPSDVPIARAAGGEMPGQSRTRKDWSLTFLAFSAFFHMLASGLFQLKYLYAEHIYDWAAEQLSYYISFMGAARAFHLLFLLPLLLSIFKPVRAAASSTVSAQAIPKAPKAKPKPTKSHLFSEIRFDLLVIRYSMLAEFCSHSFVILCPLPSNDPSSAWWSQFMFVVATSLACAGAGAVPAVQSLALCTLQGRTLAEKEQAAQLQGGTEGLTGEQDTGPESGKLFGAFAVLQATGQTILGPMVFGVIYSSTVASFPRAIFATAAGLVLLALTLTLFVRPDVSLSVLSKNGKVVKTKPSATSSKSRRRWEEERRGRSRVSKDLRGGAASASYGATRYDADVSRPRSEAGTSEHGGA</sequence>
<reference evidence="8" key="2">
    <citation type="submission" date="2015-01" db="EMBL/GenBank/DDBJ databases">
        <title>Evolutionary Origins and Diversification of the Mycorrhizal Mutualists.</title>
        <authorList>
            <consortium name="DOE Joint Genome Institute"/>
            <consortium name="Mycorrhizal Genomics Consortium"/>
            <person name="Kohler A."/>
            <person name="Kuo A."/>
            <person name="Nagy L.G."/>
            <person name="Floudas D."/>
            <person name="Copeland A."/>
            <person name="Barry K.W."/>
            <person name="Cichocki N."/>
            <person name="Veneault-Fourrey C."/>
            <person name="LaButti K."/>
            <person name="Lindquist E.A."/>
            <person name="Lipzen A."/>
            <person name="Lundell T."/>
            <person name="Morin E."/>
            <person name="Murat C."/>
            <person name="Riley R."/>
            <person name="Ohm R."/>
            <person name="Sun H."/>
            <person name="Tunlid A."/>
            <person name="Henrissat B."/>
            <person name="Grigoriev I.V."/>
            <person name="Hibbett D.S."/>
            <person name="Martin F."/>
        </authorList>
    </citation>
    <scope>NUCLEOTIDE SEQUENCE [LARGE SCALE GENOMIC DNA]</scope>
    <source>
        <strain evidence="8">ATCC 200175</strain>
    </source>
</reference>
<feature type="compositionally biased region" description="Basic and acidic residues" evidence="5">
    <location>
        <begin position="889"/>
        <end position="898"/>
    </location>
</feature>
<dbReference type="PANTHER" id="PTHR23507:SF1">
    <property type="entry name" value="FI18259P1-RELATED"/>
    <property type="match status" value="1"/>
</dbReference>
<feature type="transmembrane region" description="Helical" evidence="6">
    <location>
        <begin position="482"/>
        <end position="503"/>
    </location>
</feature>
<dbReference type="Gene3D" id="1.20.1250.20">
    <property type="entry name" value="MFS general substrate transporter like domains"/>
    <property type="match status" value="1"/>
</dbReference>
<dbReference type="PANTHER" id="PTHR23507">
    <property type="entry name" value="ZGC:174356"/>
    <property type="match status" value="1"/>
</dbReference>
<dbReference type="Proteomes" id="UP000053647">
    <property type="component" value="Unassembled WGS sequence"/>
</dbReference>
<gene>
    <name evidence="7" type="ORF">PAXINDRAFT_15130</name>
</gene>
<keyword evidence="2 6" id="KW-0812">Transmembrane</keyword>
<protein>
    <recommendedName>
        <fullName evidence="9">MFS general substrate transporter</fullName>
    </recommendedName>
</protein>
<evidence type="ECO:0000313" key="7">
    <source>
        <dbReference type="EMBL" id="KIJ11946.1"/>
    </source>
</evidence>
<keyword evidence="4 6" id="KW-0472">Membrane</keyword>
<evidence type="ECO:0008006" key="9">
    <source>
        <dbReference type="Google" id="ProtNLM"/>
    </source>
</evidence>
<keyword evidence="8" id="KW-1185">Reference proteome</keyword>
<dbReference type="AlphaFoldDB" id="A0A0C9TX74"/>
<dbReference type="GO" id="GO:0016020">
    <property type="term" value="C:membrane"/>
    <property type="evidence" value="ECO:0007669"/>
    <property type="project" value="UniProtKB-SubCell"/>
</dbReference>
<feature type="region of interest" description="Disordered" evidence="5">
    <location>
        <begin position="847"/>
        <end position="908"/>
    </location>
</feature>
<dbReference type="HOGENOM" id="CLU_017517_1_0_1"/>
<feature type="transmembrane region" description="Helical" evidence="6">
    <location>
        <begin position="712"/>
        <end position="735"/>
    </location>
</feature>
<dbReference type="InterPro" id="IPR011701">
    <property type="entry name" value="MFS"/>
</dbReference>
<feature type="transmembrane region" description="Helical" evidence="6">
    <location>
        <begin position="618"/>
        <end position="642"/>
    </location>
</feature>